<evidence type="ECO:0000256" key="2">
    <source>
        <dbReference type="SAM" id="MobiDB-lite"/>
    </source>
</evidence>
<protein>
    <submittedName>
        <fullName evidence="3">Uncharacterized protein</fullName>
    </submittedName>
</protein>
<sequence length="731" mass="82193">MSEMDEISRDTSGALRQILNVAHAWIQNHRATHRYAGVRRLTRKEKRDLAEALRIQVGEQRIAQAWFTKRVTDFQTEAAAVAARRSRAAYGVADDSEDWVAERDRLTGICHGIESTVHNTALSLEQRGQVVQALNAISSNPRARVEEVFPRLDTPEAAMSARAAAVRSENWLANQRRRNAELIAEDRARTEQATDPQQLAAENAELRRRIAELAQHGTPPAPTDAAIEAPFTAHVGPAGLFGLDEQDLASVPHADRPRRGRFATREQAYDWTLRQLDNYAATGDRDTTDFTAAIRRAGDQRSGEVATGPLGMVSDEITDRRAEHRRRDTSQPTAPHQNHGQATTSESTSITEQQRITAIERRLADISTDRDRLENRVGVLQRGLDAVSADRDDFRRKLDAAEAHIEELKTRNLRLANEIEQLSRVESERDRYKCERDEAVRKLVQNTPDHNRYGNRDHVISGRRSAGLGATQPTDRGGNGYGDGTDEKQRKRFAALIRRADDRALAQARGLEDVEQLPPTQRPARRDFDTAAEAYEWAKHRINSMDLGETNVRVNIVDNHAEPGHRVYIADGSPTGVLAAMNEWCAARARAEGREHHPVTTNTGNGNGHQHSARNGRADSHRDPQKSREMAEAFNDKEQRAFHEHLNTIDPDRAATLTTPDQMAGEFARWWDNGGDQAYRQDKARRDAAQPPDEQRSDPIRNTGRPSSQSDADFRRNNSNRRQRNGIERSR</sequence>
<feature type="coiled-coil region" evidence="1">
    <location>
        <begin position="356"/>
        <end position="442"/>
    </location>
</feature>
<evidence type="ECO:0000256" key="1">
    <source>
        <dbReference type="SAM" id="Coils"/>
    </source>
</evidence>
<evidence type="ECO:0000313" key="4">
    <source>
        <dbReference type="Proteomes" id="UP000503540"/>
    </source>
</evidence>
<feature type="compositionally biased region" description="Polar residues" evidence="2">
    <location>
        <begin position="330"/>
        <end position="342"/>
    </location>
</feature>
<reference evidence="3 4" key="1">
    <citation type="journal article" date="2019" name="ACS Chem. Biol.">
        <title>Identification and Mobilization of a Cryptic Antibiotic Biosynthesis Gene Locus from a Human-Pathogenic Nocardia Isolate.</title>
        <authorList>
            <person name="Herisse M."/>
            <person name="Ishida K."/>
            <person name="Porter J.L."/>
            <person name="Howden B."/>
            <person name="Hertweck C."/>
            <person name="Stinear T.P."/>
            <person name="Pidot S.J."/>
        </authorList>
    </citation>
    <scope>NUCLEOTIDE SEQUENCE [LARGE SCALE GENOMIC DNA]</scope>
    <source>
        <strain evidence="3 4">AUSMDU00012717</strain>
    </source>
</reference>
<feature type="compositionally biased region" description="Basic and acidic residues" evidence="2">
    <location>
        <begin position="681"/>
        <end position="699"/>
    </location>
</feature>
<dbReference type="Proteomes" id="UP000503540">
    <property type="component" value="Chromosome"/>
</dbReference>
<dbReference type="KEGG" id="nah:F5544_29000"/>
<feature type="region of interest" description="Disordered" evidence="2">
    <location>
        <begin position="681"/>
        <end position="731"/>
    </location>
</feature>
<dbReference type="EMBL" id="CP046172">
    <property type="protein sequence ID" value="QIS13645.1"/>
    <property type="molecule type" value="Genomic_DNA"/>
</dbReference>
<dbReference type="RefSeq" id="WP_167476156.1">
    <property type="nucleotide sequence ID" value="NZ_CP046172.1"/>
</dbReference>
<feature type="region of interest" description="Disordered" evidence="2">
    <location>
        <begin position="464"/>
        <end position="487"/>
    </location>
</feature>
<accession>A0A6G9YK15</accession>
<feature type="compositionally biased region" description="Polar residues" evidence="2">
    <location>
        <begin position="599"/>
        <end position="610"/>
    </location>
</feature>
<proteinExistence type="predicted"/>
<keyword evidence="4" id="KW-1185">Reference proteome</keyword>
<feature type="compositionally biased region" description="Low complexity" evidence="2">
    <location>
        <begin position="343"/>
        <end position="352"/>
    </location>
</feature>
<feature type="region of interest" description="Disordered" evidence="2">
    <location>
        <begin position="591"/>
        <end position="631"/>
    </location>
</feature>
<evidence type="ECO:0000313" key="3">
    <source>
        <dbReference type="EMBL" id="QIS13645.1"/>
    </source>
</evidence>
<feature type="region of interest" description="Disordered" evidence="2">
    <location>
        <begin position="321"/>
        <end position="353"/>
    </location>
</feature>
<gene>
    <name evidence="3" type="ORF">F5544_29000</name>
</gene>
<dbReference type="AlphaFoldDB" id="A0A6G9YK15"/>
<organism evidence="3 4">
    <name type="scientific">Nocardia arthritidis</name>
    <dbReference type="NCBI Taxonomy" id="228602"/>
    <lineage>
        <taxon>Bacteria</taxon>
        <taxon>Bacillati</taxon>
        <taxon>Actinomycetota</taxon>
        <taxon>Actinomycetes</taxon>
        <taxon>Mycobacteriales</taxon>
        <taxon>Nocardiaceae</taxon>
        <taxon>Nocardia</taxon>
    </lineage>
</organism>
<feature type="compositionally biased region" description="Basic and acidic residues" evidence="2">
    <location>
        <begin position="616"/>
        <end position="631"/>
    </location>
</feature>
<keyword evidence="1" id="KW-0175">Coiled coil</keyword>
<name>A0A6G9YK15_9NOCA</name>